<gene>
    <name evidence="1" type="ORF">acsn021_11570</name>
</gene>
<evidence type="ECO:0000313" key="2">
    <source>
        <dbReference type="Proteomes" id="UP000515561"/>
    </source>
</evidence>
<dbReference type="EMBL" id="AP023367">
    <property type="protein sequence ID" value="BCJ93588.1"/>
    <property type="molecule type" value="Genomic_DNA"/>
</dbReference>
<dbReference type="AlphaFoldDB" id="A0A6S6R3G7"/>
<evidence type="ECO:0000313" key="1">
    <source>
        <dbReference type="EMBL" id="BCJ93588.1"/>
    </source>
</evidence>
<sequence>MTVRNKLYYLIEHYLLGDYDTETFCEEFTDSINLELDDTVNNFKLRLFKELSEITCRFSPYEEELKLGNVYFNENQVRSKVIEINAKLSEHK</sequence>
<proteinExistence type="predicted"/>
<accession>A0A6S6R3G7</accession>
<dbReference type="KEGG" id="acel:acsn021_11570"/>
<dbReference type="RefSeq" id="WP_184090959.1">
    <property type="nucleotide sequence ID" value="NZ_AP023367.1"/>
</dbReference>
<protein>
    <submittedName>
        <fullName evidence="1">Uncharacterized protein</fullName>
    </submittedName>
</protein>
<keyword evidence="2" id="KW-1185">Reference proteome</keyword>
<dbReference type="Proteomes" id="UP000515561">
    <property type="component" value="Chromosome"/>
</dbReference>
<organism evidence="1 2">
    <name type="scientific">Anaerocolumna cellulosilytica</name>
    <dbReference type="NCBI Taxonomy" id="433286"/>
    <lineage>
        <taxon>Bacteria</taxon>
        <taxon>Bacillati</taxon>
        <taxon>Bacillota</taxon>
        <taxon>Clostridia</taxon>
        <taxon>Lachnospirales</taxon>
        <taxon>Lachnospiraceae</taxon>
        <taxon>Anaerocolumna</taxon>
    </lineage>
</organism>
<reference evidence="1 2" key="1">
    <citation type="journal article" date="2016" name="Int. J. Syst. Evol. Microbiol.">
        <title>Descriptions of Anaerotaenia torta gen. nov., sp. nov. and Anaerocolumna cellulosilytica gen. nov., sp. nov. isolated from a methanogenic reactor of cattle waste.</title>
        <authorList>
            <person name="Uek A."/>
            <person name="Ohtaki Y."/>
            <person name="Kaku N."/>
            <person name="Ueki K."/>
        </authorList>
    </citation>
    <scope>NUCLEOTIDE SEQUENCE [LARGE SCALE GENOMIC DNA]</scope>
    <source>
        <strain evidence="1 2">SN021</strain>
    </source>
</reference>
<name>A0A6S6R3G7_9FIRM</name>